<feature type="compositionally biased region" description="Polar residues" evidence="1">
    <location>
        <begin position="198"/>
        <end position="211"/>
    </location>
</feature>
<evidence type="ECO:0000256" key="1">
    <source>
        <dbReference type="SAM" id="MobiDB-lite"/>
    </source>
</evidence>
<feature type="compositionally biased region" description="Basic and acidic residues" evidence="1">
    <location>
        <begin position="816"/>
        <end position="826"/>
    </location>
</feature>
<dbReference type="Proteomes" id="UP001152607">
    <property type="component" value="Unassembled WGS sequence"/>
</dbReference>
<feature type="region of interest" description="Disordered" evidence="1">
    <location>
        <begin position="887"/>
        <end position="924"/>
    </location>
</feature>
<feature type="compositionally biased region" description="Basic and acidic residues" evidence="1">
    <location>
        <begin position="798"/>
        <end position="808"/>
    </location>
</feature>
<feature type="compositionally biased region" description="Polar residues" evidence="1">
    <location>
        <begin position="347"/>
        <end position="365"/>
    </location>
</feature>
<dbReference type="EMBL" id="CAOQHR010000006">
    <property type="protein sequence ID" value="CAI6336416.1"/>
    <property type="molecule type" value="Genomic_DNA"/>
</dbReference>
<feature type="compositionally biased region" description="Polar residues" evidence="1">
    <location>
        <begin position="658"/>
        <end position="671"/>
    </location>
</feature>
<evidence type="ECO:0000313" key="3">
    <source>
        <dbReference type="Proteomes" id="UP001152607"/>
    </source>
</evidence>
<feature type="region of interest" description="Disordered" evidence="1">
    <location>
        <begin position="413"/>
        <end position="489"/>
    </location>
</feature>
<feature type="compositionally biased region" description="Basic and acidic residues" evidence="1">
    <location>
        <begin position="535"/>
        <end position="552"/>
    </location>
</feature>
<sequence>MEKIKSLISHRKSQDETPDRNPAEPSVNVRKDGEHPIYDQMTNHPPAAASTSSQPSSASAQARDGEPHHFSSGHRSAKTDSGSGPEAARQAQTSLQPEKAHHAGDYASASSIKSGVVGYPPSSLDKHAALTNNNPAERQLSGDQILGQGRAEHEDATRSAGRVGETQSYEKPLGQSSSPAAVGTERSFPLTGGIKSEPQAQTTTREPVTNQRAERDGQGRGALAGAAAAATATSAIPSSRHTKHTTSEPLPGSDSSQIRNEYHPDPAAITSNTQSTSLANQERNNVSSATNNDQSGASNSSIHSLLFTKGPHPTDAGNLFDPKVSNPHLHIPGEFPTLTPVEESREPSYSSNKANSNVDPTTIPGTHQELRHTRTLDTSQTQSADGQSTGTTARDGTGAKAAFAAAGLGAGAGAGAYAAGKHHQESPQPGSETFKSEPSPYSSHKIDPRVDSKPRQDKSIPSAGAGIAAQPVSETQKKPEHHYGRDAALVGAGAGAGTAAGLYASQSSGQSDTGPASSTIGPHKSNLANILDPRVQPDPEKQKSAHKQEHQDGQNTYTAAPVGKIQSEASGTAKHEAAETYDSHRLTQPAASMNEQRYDPNSPNAKSPSPVPSNIQAKGEPQSSQQHHYGRDAAVVGGLGAAGVGAYAATRGDDRTKQQLPPSASQPTTLASKEPTHQRYDSVQQPSQDHDKRNLAVGTAAAAGVGGAAYAYSSQHDDAMKSQEQQLKDQQKAFDAQQKQQDKDLHHQQKQHAKDQKHHDKEVTAATAAAEKERQHAQQQDARHARSQEENMAVNKNRSLEDGKDEKKHRLLPFLNRDRDADETRTSTDQYQNDSDTSEGKRERHRLHKDPPPGHPARDAMLHQQKQGDDGRVIEPHTGLPMNVAKYGTDGEGGTDGSSTVHGYNTHKQMHQGGGQGNGKGCIC</sequence>
<feature type="compositionally biased region" description="Basic and acidic residues" evidence="1">
    <location>
        <begin position="770"/>
        <end position="789"/>
    </location>
</feature>
<proteinExistence type="predicted"/>
<name>A0A9W4UK83_9PLEO</name>
<dbReference type="AlphaFoldDB" id="A0A9W4UK83"/>
<feature type="compositionally biased region" description="Gly residues" evidence="1">
    <location>
        <begin position="912"/>
        <end position="924"/>
    </location>
</feature>
<feature type="compositionally biased region" description="Polar residues" evidence="1">
    <location>
        <begin position="589"/>
        <end position="627"/>
    </location>
</feature>
<reference evidence="2" key="1">
    <citation type="submission" date="2023-01" db="EMBL/GenBank/DDBJ databases">
        <authorList>
            <person name="Van Ghelder C."/>
            <person name="Rancurel C."/>
        </authorList>
    </citation>
    <scope>NUCLEOTIDE SEQUENCE</scope>
    <source>
        <strain evidence="2">CNCM I-4278</strain>
    </source>
</reference>
<evidence type="ECO:0000313" key="2">
    <source>
        <dbReference type="EMBL" id="CAI6336416.1"/>
    </source>
</evidence>
<feature type="compositionally biased region" description="Basic and acidic residues" evidence="1">
    <location>
        <begin position="715"/>
        <end position="732"/>
    </location>
</feature>
<feature type="compositionally biased region" description="Basic and acidic residues" evidence="1">
    <location>
        <begin position="475"/>
        <end position="485"/>
    </location>
</feature>
<feature type="compositionally biased region" description="Polar residues" evidence="1">
    <location>
        <begin position="505"/>
        <end position="520"/>
    </location>
</feature>
<feature type="compositionally biased region" description="Basic and acidic residues" evidence="1">
    <location>
        <begin position="849"/>
        <end position="867"/>
    </location>
</feature>
<feature type="region of interest" description="Disordered" evidence="1">
    <location>
        <begin position="1"/>
        <end position="396"/>
    </location>
</feature>
<feature type="region of interest" description="Disordered" evidence="1">
    <location>
        <begin position="503"/>
        <end position="634"/>
    </location>
</feature>
<organism evidence="2 3">
    <name type="scientific">Periconia digitata</name>
    <dbReference type="NCBI Taxonomy" id="1303443"/>
    <lineage>
        <taxon>Eukaryota</taxon>
        <taxon>Fungi</taxon>
        <taxon>Dikarya</taxon>
        <taxon>Ascomycota</taxon>
        <taxon>Pezizomycotina</taxon>
        <taxon>Dothideomycetes</taxon>
        <taxon>Pleosporomycetidae</taxon>
        <taxon>Pleosporales</taxon>
        <taxon>Massarineae</taxon>
        <taxon>Periconiaceae</taxon>
        <taxon>Periconia</taxon>
    </lineage>
</organism>
<accession>A0A9W4UK83</accession>
<feature type="compositionally biased region" description="Polar residues" evidence="1">
    <location>
        <begin position="269"/>
        <end position="303"/>
    </location>
</feature>
<feature type="compositionally biased region" description="Polar residues" evidence="1">
    <location>
        <begin position="165"/>
        <end position="179"/>
    </location>
</feature>
<feature type="compositionally biased region" description="Basic and acidic residues" evidence="1">
    <location>
        <begin position="444"/>
        <end position="458"/>
    </location>
</feature>
<feature type="compositionally biased region" description="Low complexity" evidence="1">
    <location>
        <begin position="45"/>
        <end position="62"/>
    </location>
</feature>
<keyword evidence="3" id="KW-1185">Reference proteome</keyword>
<dbReference type="OrthoDB" id="2590867at2759"/>
<feature type="compositionally biased region" description="Low complexity" evidence="1">
    <location>
        <begin position="221"/>
        <end position="235"/>
    </location>
</feature>
<feature type="region of interest" description="Disordered" evidence="1">
    <location>
        <begin position="712"/>
        <end position="867"/>
    </location>
</feature>
<feature type="compositionally biased region" description="Basic and acidic residues" evidence="1">
    <location>
        <begin position="740"/>
        <end position="763"/>
    </location>
</feature>
<protein>
    <submittedName>
        <fullName evidence="2">Uncharacterized protein</fullName>
    </submittedName>
</protein>
<feature type="compositionally biased region" description="Polar residues" evidence="1">
    <location>
        <begin position="376"/>
        <end position="392"/>
    </location>
</feature>
<feature type="compositionally biased region" description="Basic and acidic residues" evidence="1">
    <location>
        <begin position="12"/>
        <end position="22"/>
    </location>
</feature>
<feature type="compositionally biased region" description="Basic and acidic residues" evidence="1">
    <location>
        <begin position="573"/>
        <end position="585"/>
    </location>
</feature>
<feature type="region of interest" description="Disordered" evidence="1">
    <location>
        <begin position="649"/>
        <end position="699"/>
    </location>
</feature>
<gene>
    <name evidence="2" type="ORF">PDIGIT_LOCUS9515</name>
</gene>
<comment type="caution">
    <text evidence="2">The sequence shown here is derived from an EMBL/GenBank/DDBJ whole genome shotgun (WGS) entry which is preliminary data.</text>
</comment>